<dbReference type="InterPro" id="IPR006094">
    <property type="entry name" value="Oxid_FAD_bind_N"/>
</dbReference>
<dbReference type="VEuPathDB" id="FungiDB:ASPACDRAFT_81845"/>
<evidence type="ECO:0000313" key="6">
    <source>
        <dbReference type="EMBL" id="OJJ95805.1"/>
    </source>
</evidence>
<evidence type="ECO:0000256" key="1">
    <source>
        <dbReference type="ARBA" id="ARBA00005466"/>
    </source>
</evidence>
<dbReference type="PANTHER" id="PTHR42973:SF4">
    <property type="entry name" value="FAD BINDING DOMAIN PROTEIN"/>
    <property type="match status" value="1"/>
</dbReference>
<dbReference type="Proteomes" id="UP000184546">
    <property type="component" value="Unassembled WGS sequence"/>
</dbReference>
<dbReference type="RefSeq" id="XP_020052145.1">
    <property type="nucleotide sequence ID" value="XM_020205966.1"/>
</dbReference>
<evidence type="ECO:0000313" key="7">
    <source>
        <dbReference type="Proteomes" id="UP000184546"/>
    </source>
</evidence>
<dbReference type="OrthoDB" id="2151789at2759"/>
<dbReference type="OMA" id="WSTCKVR"/>
<dbReference type="InterPro" id="IPR050416">
    <property type="entry name" value="FAD-linked_Oxidoreductase"/>
</dbReference>
<reference evidence="7" key="1">
    <citation type="journal article" date="2017" name="Genome Biol.">
        <title>Comparative genomics reveals high biological diversity and specific adaptations in the industrially and medically important fungal genus Aspergillus.</title>
        <authorList>
            <person name="de Vries R.P."/>
            <person name="Riley R."/>
            <person name="Wiebenga A."/>
            <person name="Aguilar-Osorio G."/>
            <person name="Amillis S."/>
            <person name="Uchima C.A."/>
            <person name="Anderluh G."/>
            <person name="Asadollahi M."/>
            <person name="Askin M."/>
            <person name="Barry K."/>
            <person name="Battaglia E."/>
            <person name="Bayram O."/>
            <person name="Benocci T."/>
            <person name="Braus-Stromeyer S.A."/>
            <person name="Caldana C."/>
            <person name="Canovas D."/>
            <person name="Cerqueira G.C."/>
            <person name="Chen F."/>
            <person name="Chen W."/>
            <person name="Choi C."/>
            <person name="Clum A."/>
            <person name="Dos Santos R.A."/>
            <person name="Damasio A.R."/>
            <person name="Diallinas G."/>
            <person name="Emri T."/>
            <person name="Fekete E."/>
            <person name="Flipphi M."/>
            <person name="Freyberg S."/>
            <person name="Gallo A."/>
            <person name="Gournas C."/>
            <person name="Habgood R."/>
            <person name="Hainaut M."/>
            <person name="Harispe M.L."/>
            <person name="Henrissat B."/>
            <person name="Hilden K.S."/>
            <person name="Hope R."/>
            <person name="Hossain A."/>
            <person name="Karabika E."/>
            <person name="Karaffa L."/>
            <person name="Karanyi Z."/>
            <person name="Krasevec N."/>
            <person name="Kuo A."/>
            <person name="Kusch H."/>
            <person name="LaButti K."/>
            <person name="Lagendijk E.L."/>
            <person name="Lapidus A."/>
            <person name="Levasseur A."/>
            <person name="Lindquist E."/>
            <person name="Lipzen A."/>
            <person name="Logrieco A.F."/>
            <person name="MacCabe A."/>
            <person name="Maekelae M.R."/>
            <person name="Malavazi I."/>
            <person name="Melin P."/>
            <person name="Meyer V."/>
            <person name="Mielnichuk N."/>
            <person name="Miskei M."/>
            <person name="Molnar A.P."/>
            <person name="Mule G."/>
            <person name="Ngan C.Y."/>
            <person name="Orejas M."/>
            <person name="Orosz E."/>
            <person name="Ouedraogo J.P."/>
            <person name="Overkamp K.M."/>
            <person name="Park H.-S."/>
            <person name="Perrone G."/>
            <person name="Piumi F."/>
            <person name="Punt P.J."/>
            <person name="Ram A.F."/>
            <person name="Ramon A."/>
            <person name="Rauscher S."/>
            <person name="Record E."/>
            <person name="Riano-Pachon D.M."/>
            <person name="Robert V."/>
            <person name="Roehrig J."/>
            <person name="Ruller R."/>
            <person name="Salamov A."/>
            <person name="Salih N.S."/>
            <person name="Samson R.A."/>
            <person name="Sandor E."/>
            <person name="Sanguinetti M."/>
            <person name="Schuetze T."/>
            <person name="Sepcic K."/>
            <person name="Shelest E."/>
            <person name="Sherlock G."/>
            <person name="Sophianopoulou V."/>
            <person name="Squina F.M."/>
            <person name="Sun H."/>
            <person name="Susca A."/>
            <person name="Todd R.B."/>
            <person name="Tsang A."/>
            <person name="Unkles S.E."/>
            <person name="van de Wiele N."/>
            <person name="van Rossen-Uffink D."/>
            <person name="Oliveira J.V."/>
            <person name="Vesth T.C."/>
            <person name="Visser J."/>
            <person name="Yu J.-H."/>
            <person name="Zhou M."/>
            <person name="Andersen M.R."/>
            <person name="Archer D.B."/>
            <person name="Baker S.E."/>
            <person name="Benoit I."/>
            <person name="Brakhage A.A."/>
            <person name="Braus G.H."/>
            <person name="Fischer R."/>
            <person name="Frisvad J.C."/>
            <person name="Goldman G.H."/>
            <person name="Houbraken J."/>
            <person name="Oakley B."/>
            <person name="Pocsi I."/>
            <person name="Scazzocchio C."/>
            <person name="Seiboth B."/>
            <person name="vanKuyk P.A."/>
            <person name="Wortman J."/>
            <person name="Dyer P.S."/>
            <person name="Grigoriev I.V."/>
        </authorList>
    </citation>
    <scope>NUCLEOTIDE SEQUENCE [LARGE SCALE GENOMIC DNA]</scope>
    <source>
        <strain evidence="7">ATCC 16872 / CBS 172.66 / WB 5094</strain>
    </source>
</reference>
<organism evidence="6 7">
    <name type="scientific">Aspergillus aculeatus (strain ATCC 16872 / CBS 172.66 / WB 5094)</name>
    <dbReference type="NCBI Taxonomy" id="690307"/>
    <lineage>
        <taxon>Eukaryota</taxon>
        <taxon>Fungi</taxon>
        <taxon>Dikarya</taxon>
        <taxon>Ascomycota</taxon>
        <taxon>Pezizomycotina</taxon>
        <taxon>Eurotiomycetes</taxon>
        <taxon>Eurotiomycetidae</taxon>
        <taxon>Eurotiales</taxon>
        <taxon>Aspergillaceae</taxon>
        <taxon>Aspergillus</taxon>
        <taxon>Aspergillus subgen. Circumdati</taxon>
    </lineage>
</organism>
<evidence type="ECO:0000259" key="5">
    <source>
        <dbReference type="PROSITE" id="PS51387"/>
    </source>
</evidence>
<dbReference type="STRING" id="690307.A0A1L9WI78"/>
<evidence type="ECO:0000256" key="4">
    <source>
        <dbReference type="ARBA" id="ARBA00023002"/>
    </source>
</evidence>
<dbReference type="PANTHER" id="PTHR42973">
    <property type="entry name" value="BINDING OXIDOREDUCTASE, PUTATIVE (AFU_ORTHOLOGUE AFUA_1G17690)-RELATED"/>
    <property type="match status" value="1"/>
</dbReference>
<dbReference type="PROSITE" id="PS51387">
    <property type="entry name" value="FAD_PCMH"/>
    <property type="match status" value="1"/>
</dbReference>
<dbReference type="EMBL" id="KV878988">
    <property type="protein sequence ID" value="OJJ95805.1"/>
    <property type="molecule type" value="Genomic_DNA"/>
</dbReference>
<sequence length="545" mass="59088">MGALLPSVAIATAVVVLVFRFLGRLSSPPELKPALQDSTPPIPHPLGERLVKALPQGSVLLLHRDGELFRQSLSTYFARQERDVIQAVIVQPRTTQEVSTAIQILKGEHQRRQSSGAMSDDVLFAVRGGGQSPLTGAASAKGGVLIDLTHFREVMVAEDRESVVIGAGSRWGDVSRILDELNLGVVGGRSADVGVGGFTLGGGISFFTPRYGLACSNVIAYEVVLASGEIVTATASSHPELWRALKGGSNNFGVVTRFTVRCFLSSPIWSGYIYAPGSQCSKALLALHDSVKRMDPKSSGAEVDSYAAGAIVCDVYLQPIGMRLLALQLAYTKTPESPKKWPAFWQRSGFSALWRYWSTHRVQSVTSAVEEVNRGCWPSKRSSFGTTTIKNDLATIMAARNVFREATASLRKVEGSMWTMVVQPLLPSWTAKGDPNVIGVHESTDEPLIVVNLSIDWDGAHNDEYVYSVVRGILDKVNAIAEANGTSHSYRYLNYCEKWQCPLVGYGEQNLEFLRKIGQQYDPDGLFQTGCTGGFKLGPSSASVD</sequence>
<evidence type="ECO:0000256" key="2">
    <source>
        <dbReference type="ARBA" id="ARBA00022630"/>
    </source>
</evidence>
<dbReference type="InterPro" id="IPR016166">
    <property type="entry name" value="FAD-bd_PCMH"/>
</dbReference>
<keyword evidence="7" id="KW-1185">Reference proteome</keyword>
<dbReference type="GO" id="GO:0016491">
    <property type="term" value="F:oxidoreductase activity"/>
    <property type="evidence" value="ECO:0007669"/>
    <property type="project" value="UniProtKB-KW"/>
</dbReference>
<dbReference type="SUPFAM" id="SSF56176">
    <property type="entry name" value="FAD-binding/transporter-associated domain-like"/>
    <property type="match status" value="1"/>
</dbReference>
<dbReference type="InterPro" id="IPR036318">
    <property type="entry name" value="FAD-bd_PCMH-like_sf"/>
</dbReference>
<accession>A0A1L9WI78</accession>
<dbReference type="AlphaFoldDB" id="A0A1L9WI78"/>
<dbReference type="InterPro" id="IPR016169">
    <property type="entry name" value="FAD-bd_PCMH_sub2"/>
</dbReference>
<dbReference type="Pfam" id="PF01565">
    <property type="entry name" value="FAD_binding_4"/>
    <property type="match status" value="1"/>
</dbReference>
<dbReference type="GO" id="GO:0071949">
    <property type="term" value="F:FAD binding"/>
    <property type="evidence" value="ECO:0007669"/>
    <property type="project" value="InterPro"/>
</dbReference>
<name>A0A1L9WI78_ASPA1</name>
<protein>
    <recommendedName>
        <fullName evidence="5">FAD-binding PCMH-type domain-containing protein</fullName>
    </recommendedName>
</protein>
<evidence type="ECO:0000256" key="3">
    <source>
        <dbReference type="ARBA" id="ARBA00022827"/>
    </source>
</evidence>
<keyword evidence="2" id="KW-0285">Flavoprotein</keyword>
<feature type="domain" description="FAD-binding PCMH-type" evidence="5">
    <location>
        <begin position="82"/>
        <end position="265"/>
    </location>
</feature>
<dbReference type="GeneID" id="30979780"/>
<proteinExistence type="inferred from homology"/>
<comment type="similarity">
    <text evidence="1">Belongs to the oxygen-dependent FAD-linked oxidoreductase family.</text>
</comment>
<dbReference type="Gene3D" id="3.30.465.10">
    <property type="match status" value="1"/>
</dbReference>
<keyword evidence="3" id="KW-0274">FAD</keyword>
<keyword evidence="4" id="KW-0560">Oxidoreductase</keyword>
<gene>
    <name evidence="6" type="ORF">ASPACDRAFT_81845</name>
</gene>